<dbReference type="AlphaFoldDB" id="A0AAJ6ZF15"/>
<reference evidence="2" key="1">
    <citation type="submission" date="2025-08" db="UniProtKB">
        <authorList>
            <consortium name="RefSeq"/>
        </authorList>
    </citation>
    <scope>IDENTIFICATION</scope>
</reference>
<evidence type="ECO:0000313" key="2">
    <source>
        <dbReference type="RefSeq" id="XP_013171189.1"/>
    </source>
</evidence>
<sequence length="135" mass="15020">MDWPHLRLLWVLCSLYSLIARCRCFPLSVEELEDEVTTAGAGEADDSGERKYTTNSWSFDDYTSVTPPAATRNAADVAAAGIEDELHALRKVAEILLLLGEQVIPIIIGDPVNDRCYKNKNDFRRHGVKVATKLS</sequence>
<gene>
    <name evidence="2" type="primary">LOC106120391</name>
</gene>
<keyword evidence="1" id="KW-0732">Signal</keyword>
<dbReference type="GeneID" id="106120391"/>
<dbReference type="Proteomes" id="UP000694872">
    <property type="component" value="Unplaced"/>
</dbReference>
<organism evidence="2">
    <name type="scientific">Papilio xuthus</name>
    <name type="common">Asian swallowtail butterfly</name>
    <dbReference type="NCBI Taxonomy" id="66420"/>
    <lineage>
        <taxon>Eukaryota</taxon>
        <taxon>Metazoa</taxon>
        <taxon>Ecdysozoa</taxon>
        <taxon>Arthropoda</taxon>
        <taxon>Hexapoda</taxon>
        <taxon>Insecta</taxon>
        <taxon>Pterygota</taxon>
        <taxon>Neoptera</taxon>
        <taxon>Endopterygota</taxon>
        <taxon>Lepidoptera</taxon>
        <taxon>Glossata</taxon>
        <taxon>Ditrysia</taxon>
        <taxon>Papilionoidea</taxon>
        <taxon>Papilionidae</taxon>
        <taxon>Papilioninae</taxon>
        <taxon>Papilio</taxon>
    </lineage>
</organism>
<accession>A0AAJ6ZF15</accession>
<feature type="chain" id="PRO_5042521620" evidence="1">
    <location>
        <begin position="25"/>
        <end position="135"/>
    </location>
</feature>
<proteinExistence type="predicted"/>
<dbReference type="RefSeq" id="XP_013171189.1">
    <property type="nucleotide sequence ID" value="XM_013315735.1"/>
</dbReference>
<evidence type="ECO:0000256" key="1">
    <source>
        <dbReference type="SAM" id="SignalP"/>
    </source>
</evidence>
<name>A0AAJ6ZF15_PAPXU</name>
<feature type="signal peptide" evidence="1">
    <location>
        <begin position="1"/>
        <end position="24"/>
    </location>
</feature>
<protein>
    <submittedName>
        <fullName evidence="2">Uncharacterized protein LOC106120391</fullName>
    </submittedName>
</protein>
<dbReference type="KEGG" id="pxu:106120391"/>